<dbReference type="GO" id="GO:0005524">
    <property type="term" value="F:ATP binding"/>
    <property type="evidence" value="ECO:0007669"/>
    <property type="project" value="UniProtKB-KW"/>
</dbReference>
<keyword evidence="2" id="KW-0067">ATP-binding</keyword>
<dbReference type="AlphaFoldDB" id="A0A7K1V9Z8"/>
<proteinExistence type="predicted"/>
<dbReference type="Gene3D" id="3.40.50.12780">
    <property type="entry name" value="N-terminal domain of ligase-like"/>
    <property type="match status" value="1"/>
</dbReference>
<evidence type="ECO:0000313" key="4">
    <source>
        <dbReference type="EMBL" id="MVU83377.1"/>
    </source>
</evidence>
<dbReference type="RefSeq" id="WP_157392972.1">
    <property type="nucleotide sequence ID" value="NZ_WRPP01000013.1"/>
</dbReference>
<dbReference type="PANTHER" id="PTHR43272">
    <property type="entry name" value="LONG-CHAIN-FATTY-ACID--COA LIGASE"/>
    <property type="match status" value="1"/>
</dbReference>
<dbReference type="Pfam" id="PF23562">
    <property type="entry name" value="AMP-binding_C_3"/>
    <property type="match status" value="1"/>
</dbReference>
<protein>
    <submittedName>
        <fullName evidence="4">AMP-binding protein</fullName>
    </submittedName>
</protein>
<dbReference type="InterPro" id="IPR042099">
    <property type="entry name" value="ANL_N_sf"/>
</dbReference>
<name>A0A7K1V9Z8_9NOCA</name>
<dbReference type="SUPFAM" id="SSF56801">
    <property type="entry name" value="Acetyl-CoA synthetase-like"/>
    <property type="match status" value="1"/>
</dbReference>
<dbReference type="InterPro" id="IPR020845">
    <property type="entry name" value="AMP-binding_CS"/>
</dbReference>
<dbReference type="Pfam" id="PF00501">
    <property type="entry name" value="AMP-binding"/>
    <property type="match status" value="1"/>
</dbReference>
<dbReference type="InterPro" id="IPR000873">
    <property type="entry name" value="AMP-dep_synth/lig_dom"/>
</dbReference>
<accession>A0A7K1V9Z8</accession>
<evidence type="ECO:0000256" key="1">
    <source>
        <dbReference type="ARBA" id="ARBA00022741"/>
    </source>
</evidence>
<keyword evidence="5" id="KW-1185">Reference proteome</keyword>
<dbReference type="CDD" id="cd05907">
    <property type="entry name" value="VL_LC_FACS_like"/>
    <property type="match status" value="1"/>
</dbReference>
<dbReference type="PANTHER" id="PTHR43272:SF33">
    <property type="entry name" value="AMP-BINDING DOMAIN-CONTAINING PROTEIN-RELATED"/>
    <property type="match status" value="1"/>
</dbReference>
<comment type="caution">
    <text evidence="4">The sequence shown here is derived from an EMBL/GenBank/DDBJ whole genome shotgun (WGS) entry which is preliminary data.</text>
</comment>
<gene>
    <name evidence="4" type="ORF">GPX89_39840</name>
</gene>
<keyword evidence="1" id="KW-0547">Nucleotide-binding</keyword>
<dbReference type="Proteomes" id="UP000466794">
    <property type="component" value="Unassembled WGS sequence"/>
</dbReference>
<evidence type="ECO:0000313" key="5">
    <source>
        <dbReference type="Proteomes" id="UP000466794"/>
    </source>
</evidence>
<evidence type="ECO:0000259" key="3">
    <source>
        <dbReference type="Pfam" id="PF00501"/>
    </source>
</evidence>
<sequence>MTAVPATMCAAFQATTARNPEAVAVRTAGDAITMTFGEWDARARELAGGFAALGIGRGSTVALMMTNRPEFYPVDTAVAHLGGVPFSLYNTSSPEQINHLLSDSGATVVVCETQFLSAIEQGRHGTGVRYIVCIDGEGGMSLDELAAAADPDFDFESAWRAVEPDDTLTLIYTSGTTGTPKGVQITHANMVAMVDASIRLADATHEERVLSFLPSAHIADRWSALYLCMALGNTITTVAERAGFAPGLADCRPTLLGAVPQVWQKLRTGIEDKLGEATGAKAALAKWAVRVGRRYSDARLDGDHIGMALRARHAVADRLVLSKVRVALGLDDLKIAISGAAPVSPELLRWFNGFGIEVSDAWGMSEVSGMGSICPPGRVRLGTVGKPLDCLEVRIAEDGEVLVRGPIVMKGYLGRPEQTAEVLDADGWLHTGDIGSLDLDGYLRILDRKKELIINAGGKNMSPATIENWVKAFSPLVAQAIAVGDNRKYNVALIALDQEAVTGFAEKHGLAADPVVLAANPELESMIGAAVHAANAKLSRVEQIKKFRIVPDFWQPGSELLTPTMKPRRKPIHARYATLIEDLYA</sequence>
<reference evidence="4 5" key="1">
    <citation type="submission" date="2019-12" db="EMBL/GenBank/DDBJ databases">
        <title>Nocardia sp. nov. ET3-3 isolated from soil.</title>
        <authorList>
            <person name="Kanchanasin P."/>
            <person name="Tanasupawat S."/>
            <person name="Yuki M."/>
            <person name="Kudo T."/>
        </authorList>
    </citation>
    <scope>NUCLEOTIDE SEQUENCE [LARGE SCALE GENOMIC DNA]</scope>
    <source>
        <strain evidence="4 5">ET3-3</strain>
    </source>
</reference>
<organism evidence="4 5">
    <name type="scientific">Nocardia terrae</name>
    <dbReference type="NCBI Taxonomy" id="2675851"/>
    <lineage>
        <taxon>Bacteria</taxon>
        <taxon>Bacillati</taxon>
        <taxon>Actinomycetota</taxon>
        <taxon>Actinomycetes</taxon>
        <taxon>Mycobacteriales</taxon>
        <taxon>Nocardiaceae</taxon>
        <taxon>Nocardia</taxon>
    </lineage>
</organism>
<dbReference type="GO" id="GO:0016020">
    <property type="term" value="C:membrane"/>
    <property type="evidence" value="ECO:0007669"/>
    <property type="project" value="TreeGrafter"/>
</dbReference>
<feature type="domain" description="AMP-dependent synthetase/ligase" evidence="3">
    <location>
        <begin position="12"/>
        <end position="413"/>
    </location>
</feature>
<evidence type="ECO:0000256" key="2">
    <source>
        <dbReference type="ARBA" id="ARBA00022840"/>
    </source>
</evidence>
<dbReference type="PROSITE" id="PS00455">
    <property type="entry name" value="AMP_BINDING"/>
    <property type="match status" value="1"/>
</dbReference>
<dbReference type="GO" id="GO:0004467">
    <property type="term" value="F:long-chain fatty acid-CoA ligase activity"/>
    <property type="evidence" value="ECO:0007669"/>
    <property type="project" value="TreeGrafter"/>
</dbReference>
<dbReference type="EMBL" id="WRPP01000013">
    <property type="protein sequence ID" value="MVU83377.1"/>
    <property type="molecule type" value="Genomic_DNA"/>
</dbReference>